<dbReference type="PANTHER" id="PTHR11124">
    <property type="entry name" value="VACUOLAR SORTING PROTEIN VPS29"/>
    <property type="match status" value="1"/>
</dbReference>
<name>A0ABS2Q8Q9_9BACL</name>
<dbReference type="NCBIfam" id="TIGR00040">
    <property type="entry name" value="yfcE"/>
    <property type="match status" value="1"/>
</dbReference>
<reference evidence="4 5" key="1">
    <citation type="submission" date="2021-01" db="EMBL/GenBank/DDBJ databases">
        <title>Genomic Encyclopedia of Type Strains, Phase IV (KMG-IV): sequencing the most valuable type-strain genomes for metagenomic binning, comparative biology and taxonomic classification.</title>
        <authorList>
            <person name="Goeker M."/>
        </authorList>
    </citation>
    <scope>NUCLEOTIDE SEQUENCE [LARGE SCALE GENOMIC DNA]</scope>
    <source>
        <strain evidence="4 5">DSM 100968</strain>
    </source>
</reference>
<evidence type="ECO:0000313" key="5">
    <source>
        <dbReference type="Proteomes" id="UP000823201"/>
    </source>
</evidence>
<evidence type="ECO:0000256" key="2">
    <source>
        <dbReference type="RuleBase" id="RU362039"/>
    </source>
</evidence>
<keyword evidence="5" id="KW-1185">Reference proteome</keyword>
<comment type="cofactor">
    <cofactor evidence="2">
        <name>a divalent metal cation</name>
        <dbReference type="ChEBI" id="CHEBI:60240"/>
    </cofactor>
</comment>
<dbReference type="InterPro" id="IPR029052">
    <property type="entry name" value="Metallo-depent_PP-like"/>
</dbReference>
<dbReference type="EC" id="3.1.4.-" evidence="2"/>
<dbReference type="Proteomes" id="UP000823201">
    <property type="component" value="Unassembled WGS sequence"/>
</dbReference>
<dbReference type="Gene3D" id="3.60.21.10">
    <property type="match status" value="1"/>
</dbReference>
<gene>
    <name evidence="4" type="ORF">JOC27_001488</name>
</gene>
<dbReference type="RefSeq" id="WP_205006503.1">
    <property type="nucleotide sequence ID" value="NZ_CBCRXA010000007.1"/>
</dbReference>
<dbReference type="EMBL" id="JAFBEV010000011">
    <property type="protein sequence ID" value="MBM7658036.1"/>
    <property type="molecule type" value="Genomic_DNA"/>
</dbReference>
<evidence type="ECO:0000259" key="3">
    <source>
        <dbReference type="Pfam" id="PF12850"/>
    </source>
</evidence>
<comment type="caution">
    <text evidence="4">The sequence shown here is derived from an EMBL/GenBank/DDBJ whole genome shotgun (WGS) entry which is preliminary data.</text>
</comment>
<dbReference type="InterPro" id="IPR024654">
    <property type="entry name" value="Calcineurin-like_PHP_lpxH"/>
</dbReference>
<dbReference type="CDD" id="cd00841">
    <property type="entry name" value="MPP_YfcE"/>
    <property type="match status" value="1"/>
</dbReference>
<dbReference type="SUPFAM" id="SSF56300">
    <property type="entry name" value="Metallo-dependent phosphatases"/>
    <property type="match status" value="1"/>
</dbReference>
<dbReference type="InterPro" id="IPR000979">
    <property type="entry name" value="Phosphodiesterase_MJ0936/Vps29"/>
</dbReference>
<keyword evidence="2" id="KW-0479">Metal-binding</keyword>
<protein>
    <recommendedName>
        <fullName evidence="2">Phosphoesterase</fullName>
        <ecNumber evidence="2">3.1.4.-</ecNumber>
    </recommendedName>
</protein>
<evidence type="ECO:0000313" key="4">
    <source>
        <dbReference type="EMBL" id="MBM7658036.1"/>
    </source>
</evidence>
<proteinExistence type="inferred from homology"/>
<comment type="similarity">
    <text evidence="1 2">Belongs to the metallophosphoesterase superfamily. YfcE family.</text>
</comment>
<organism evidence="4 5">
    <name type="scientific">Sporolactobacillus spathodeae</name>
    <dbReference type="NCBI Taxonomy" id="1465502"/>
    <lineage>
        <taxon>Bacteria</taxon>
        <taxon>Bacillati</taxon>
        <taxon>Bacillota</taxon>
        <taxon>Bacilli</taxon>
        <taxon>Bacillales</taxon>
        <taxon>Sporolactobacillaceae</taxon>
        <taxon>Sporolactobacillus</taxon>
    </lineage>
</organism>
<evidence type="ECO:0000256" key="1">
    <source>
        <dbReference type="ARBA" id="ARBA00008950"/>
    </source>
</evidence>
<dbReference type="Pfam" id="PF12850">
    <property type="entry name" value="Metallophos_2"/>
    <property type="match status" value="1"/>
</dbReference>
<dbReference type="InterPro" id="IPR041802">
    <property type="entry name" value="MPP_YfcE"/>
</dbReference>
<feature type="domain" description="Calcineurin-like phosphoesterase" evidence="3">
    <location>
        <begin position="1"/>
        <end position="145"/>
    </location>
</feature>
<accession>A0ABS2Q8Q9</accession>
<sequence>MKHLIVSDTHGWKKEVANLRDRYADAVDGCIHCGDSELPANSPEMAGFVAVEGNCDRPAAYPDERFVSIGALHILVAHGHLAGVRYSPDNLIFRAKELGAQIVCHGHTHFAGALKKDGVIVINPGSLRLPRNYFEGTYAVLETTNGAVSIRYFNQKGEAVDRFAADFPIG</sequence>